<dbReference type="Proteomes" id="UP001057402">
    <property type="component" value="Chromosome 6"/>
</dbReference>
<evidence type="ECO:0000313" key="1">
    <source>
        <dbReference type="EMBL" id="KAI4366320.1"/>
    </source>
</evidence>
<sequence length="612" mass="67236">MKVSVKSKKERLKKLSSVGRKNWRSGEMGRTVVCHNNDDGEGEGRKRLKLSRKLLNGCNVAGKATVPRKLRTVMKKCNSESPSSTLTDLKKPSLLTHEDESPEQNGVKKFKRDVVLNLSPGKSLSGPMTKDEQEVAEVLFAMASMFPDSGSDQDAHCRHVSAQTDQLVLSDAMEGSIKAEGMEPVSDLSLHSMKKEALSISGNKRKHGEETKVFIPSKEPVINKINLQDKQSSEEPAKQEEPSAGSRFRSERLSPVGLYPQLSYPNFVKGVADKALPAWSIGLHMISNGSCNPQVTRIDTTAHSRKLTCKGTSHSKASRNIIARIPWKRCATHVGIGYLIHELKGRDTKDSAKPEMDADVGLRTQASLLRSRTSGLNGVALANTTEVKYEQTFNEFKGGIPCLEMVYKPPQKVYDFLSLSSGKNGIDPNTGGIRTRTANMHGMSSYLSINPVSKQGAHKAMPTTNNHCFTHVNEASAAEPRQVRLQLPILVGSSGLTLPQKDPCVLTNEQQQQRLQQQMLWAATAHRQGLQMKLDYATGMQSSLPMMVPSFPVTLPPKYAAKAPQHHHQQLYSLPRDSSYSSLNGQQDICPPAGVQFYSSALLPHLLCNKQG</sequence>
<evidence type="ECO:0000313" key="2">
    <source>
        <dbReference type="Proteomes" id="UP001057402"/>
    </source>
</evidence>
<protein>
    <submittedName>
        <fullName evidence="1">Uncharacterized protein</fullName>
    </submittedName>
</protein>
<name>A0ACB9QLX8_9MYRT</name>
<comment type="caution">
    <text evidence="1">The sequence shown here is derived from an EMBL/GenBank/DDBJ whole genome shotgun (WGS) entry which is preliminary data.</text>
</comment>
<organism evidence="1 2">
    <name type="scientific">Melastoma candidum</name>
    <dbReference type="NCBI Taxonomy" id="119954"/>
    <lineage>
        <taxon>Eukaryota</taxon>
        <taxon>Viridiplantae</taxon>
        <taxon>Streptophyta</taxon>
        <taxon>Embryophyta</taxon>
        <taxon>Tracheophyta</taxon>
        <taxon>Spermatophyta</taxon>
        <taxon>Magnoliopsida</taxon>
        <taxon>eudicotyledons</taxon>
        <taxon>Gunneridae</taxon>
        <taxon>Pentapetalae</taxon>
        <taxon>rosids</taxon>
        <taxon>malvids</taxon>
        <taxon>Myrtales</taxon>
        <taxon>Melastomataceae</taxon>
        <taxon>Melastomatoideae</taxon>
        <taxon>Melastomateae</taxon>
        <taxon>Melastoma</taxon>
    </lineage>
</organism>
<accession>A0ACB9QLX8</accession>
<proteinExistence type="predicted"/>
<reference evidence="2" key="1">
    <citation type="journal article" date="2023" name="Front. Plant Sci.">
        <title>Chromosomal-level genome assembly of Melastoma candidum provides insights into trichome evolution.</title>
        <authorList>
            <person name="Zhong Y."/>
            <person name="Wu W."/>
            <person name="Sun C."/>
            <person name="Zou P."/>
            <person name="Liu Y."/>
            <person name="Dai S."/>
            <person name="Zhou R."/>
        </authorList>
    </citation>
    <scope>NUCLEOTIDE SEQUENCE [LARGE SCALE GENOMIC DNA]</scope>
</reference>
<keyword evidence="2" id="KW-1185">Reference proteome</keyword>
<dbReference type="EMBL" id="CM042885">
    <property type="protein sequence ID" value="KAI4366320.1"/>
    <property type="molecule type" value="Genomic_DNA"/>
</dbReference>
<gene>
    <name evidence="1" type="ORF">MLD38_022207</name>
</gene>